<accession>A0A3N4JL79</accession>
<proteinExistence type="predicted"/>
<keyword evidence="3" id="KW-1185">Reference proteome</keyword>
<name>A0A3N4JL79_9PEZI</name>
<reference evidence="2 3" key="1">
    <citation type="journal article" date="2018" name="Nat. Ecol. Evol.">
        <title>Pezizomycetes genomes reveal the molecular basis of ectomycorrhizal truffle lifestyle.</title>
        <authorList>
            <person name="Murat C."/>
            <person name="Payen T."/>
            <person name="Noel B."/>
            <person name="Kuo A."/>
            <person name="Morin E."/>
            <person name="Chen J."/>
            <person name="Kohler A."/>
            <person name="Krizsan K."/>
            <person name="Balestrini R."/>
            <person name="Da Silva C."/>
            <person name="Montanini B."/>
            <person name="Hainaut M."/>
            <person name="Levati E."/>
            <person name="Barry K.W."/>
            <person name="Belfiori B."/>
            <person name="Cichocki N."/>
            <person name="Clum A."/>
            <person name="Dockter R.B."/>
            <person name="Fauchery L."/>
            <person name="Guy J."/>
            <person name="Iotti M."/>
            <person name="Le Tacon F."/>
            <person name="Lindquist E.A."/>
            <person name="Lipzen A."/>
            <person name="Malagnac F."/>
            <person name="Mello A."/>
            <person name="Molinier V."/>
            <person name="Miyauchi S."/>
            <person name="Poulain J."/>
            <person name="Riccioni C."/>
            <person name="Rubini A."/>
            <person name="Sitrit Y."/>
            <person name="Splivallo R."/>
            <person name="Traeger S."/>
            <person name="Wang M."/>
            <person name="Zifcakova L."/>
            <person name="Wipf D."/>
            <person name="Zambonelli A."/>
            <person name="Paolocci F."/>
            <person name="Nowrousian M."/>
            <person name="Ottonello S."/>
            <person name="Baldrian P."/>
            <person name="Spatafora J.W."/>
            <person name="Henrissat B."/>
            <person name="Nagy L.G."/>
            <person name="Aury J.M."/>
            <person name="Wincker P."/>
            <person name="Grigoriev I.V."/>
            <person name="Bonfante P."/>
            <person name="Martin F.M."/>
        </authorList>
    </citation>
    <scope>NUCLEOTIDE SEQUENCE [LARGE SCALE GENOMIC DNA]</scope>
    <source>
        <strain evidence="2 3">120613-1</strain>
    </source>
</reference>
<evidence type="ECO:0000313" key="3">
    <source>
        <dbReference type="Proteomes" id="UP000276215"/>
    </source>
</evidence>
<evidence type="ECO:0000313" key="2">
    <source>
        <dbReference type="EMBL" id="RPA94634.1"/>
    </source>
</evidence>
<dbReference type="EMBL" id="ML120435">
    <property type="protein sequence ID" value="RPA94634.1"/>
    <property type="molecule type" value="Genomic_DNA"/>
</dbReference>
<keyword evidence="1" id="KW-0472">Membrane</keyword>
<dbReference type="Proteomes" id="UP000276215">
    <property type="component" value="Unassembled WGS sequence"/>
</dbReference>
<protein>
    <submittedName>
        <fullName evidence="2">Uncharacterized protein</fullName>
    </submittedName>
</protein>
<organism evidence="2 3">
    <name type="scientific">Choiromyces venosus 120613-1</name>
    <dbReference type="NCBI Taxonomy" id="1336337"/>
    <lineage>
        <taxon>Eukaryota</taxon>
        <taxon>Fungi</taxon>
        <taxon>Dikarya</taxon>
        <taxon>Ascomycota</taxon>
        <taxon>Pezizomycotina</taxon>
        <taxon>Pezizomycetes</taxon>
        <taxon>Pezizales</taxon>
        <taxon>Tuberaceae</taxon>
        <taxon>Choiromyces</taxon>
    </lineage>
</organism>
<sequence length="89" mass="9757">MISPSLSSSSPSLSHSSICIAQLVSFSSPFLFSLSFGCKFTCAFSFTFCCSPLSPIIFGFCYYTSAGVPLQYHLVFIHGNLPAVRWKQK</sequence>
<feature type="transmembrane region" description="Helical" evidence="1">
    <location>
        <begin position="12"/>
        <end position="32"/>
    </location>
</feature>
<keyword evidence="1" id="KW-0812">Transmembrane</keyword>
<evidence type="ECO:0000256" key="1">
    <source>
        <dbReference type="SAM" id="Phobius"/>
    </source>
</evidence>
<feature type="transmembrane region" description="Helical" evidence="1">
    <location>
        <begin position="44"/>
        <end position="65"/>
    </location>
</feature>
<dbReference type="AlphaFoldDB" id="A0A3N4JL79"/>
<gene>
    <name evidence="2" type="ORF">L873DRAFT_1417017</name>
</gene>
<keyword evidence="1" id="KW-1133">Transmembrane helix</keyword>